<sequence length="482" mass="54478">MRNHSCHSSTSSSSIARQDPVKQQMFLKGLPVSHRCDQSSILIITAEAIAFDAIYPVDIPTLIQLNGDTMSYIDALPNEILTKIIALSLRSAQHPTPLHLIPDHANDLGRLQLVCWRWNDIAVSTPHLWTLIHLYLPRPHLSKSGLKLWLARSKTLFIHVSIVFEPVESDKGLCGEESNHKLLDALCLSLPRWKTARFQLQSGAGAQFSEKLLTRAENLEHLALTRLTSDESAVQVIMKLADAPHLRSLEVRDVNVARVAKAITKWLPLNQLARLCIKGCYNYWTGIHHVCRYCHSLEWLDLEFRTLEPSSDPWEGPVAIFSFPELRLLRITIENTPSADLLSMLFFDCPQVELLSMSMTFPDPNIGLLDFVDGFISGLDRPPHVLRLASIPVEDMETFFINVSQADIPVVVVDVDRNEITSEEWCTIRDLPLKCQSVRLAEPAIGSSEMQLGWWEGDEFLPPMVEKFFSDESVSPLDLRLR</sequence>
<reference evidence="2" key="1">
    <citation type="submission" date="2022-07" db="EMBL/GenBank/DDBJ databases">
        <title>Genome Sequence of Leucocoprinus birnbaumii.</title>
        <authorList>
            <person name="Buettner E."/>
        </authorList>
    </citation>
    <scope>NUCLEOTIDE SEQUENCE</scope>
    <source>
        <strain evidence="2">VT141</strain>
    </source>
</reference>
<dbReference type="SUPFAM" id="SSF52047">
    <property type="entry name" value="RNI-like"/>
    <property type="match status" value="1"/>
</dbReference>
<dbReference type="EMBL" id="JANIEX010000129">
    <property type="protein sequence ID" value="KAJ3572760.1"/>
    <property type="molecule type" value="Genomic_DNA"/>
</dbReference>
<organism evidence="2 3">
    <name type="scientific">Leucocoprinus birnbaumii</name>
    <dbReference type="NCBI Taxonomy" id="56174"/>
    <lineage>
        <taxon>Eukaryota</taxon>
        <taxon>Fungi</taxon>
        <taxon>Dikarya</taxon>
        <taxon>Basidiomycota</taxon>
        <taxon>Agaricomycotina</taxon>
        <taxon>Agaricomycetes</taxon>
        <taxon>Agaricomycetidae</taxon>
        <taxon>Agaricales</taxon>
        <taxon>Agaricineae</taxon>
        <taxon>Agaricaceae</taxon>
        <taxon>Leucocoprinus</taxon>
    </lineage>
</organism>
<dbReference type="Gene3D" id="1.20.1280.50">
    <property type="match status" value="1"/>
</dbReference>
<evidence type="ECO:0000313" key="2">
    <source>
        <dbReference type="EMBL" id="KAJ3572760.1"/>
    </source>
</evidence>
<protein>
    <recommendedName>
        <fullName evidence="1">F-box domain-containing protein</fullName>
    </recommendedName>
</protein>
<evidence type="ECO:0000259" key="1">
    <source>
        <dbReference type="Pfam" id="PF12937"/>
    </source>
</evidence>
<dbReference type="Pfam" id="PF12937">
    <property type="entry name" value="F-box-like"/>
    <property type="match status" value="1"/>
</dbReference>
<dbReference type="InterPro" id="IPR001810">
    <property type="entry name" value="F-box_dom"/>
</dbReference>
<dbReference type="Gene3D" id="3.80.10.10">
    <property type="entry name" value="Ribonuclease Inhibitor"/>
    <property type="match status" value="1"/>
</dbReference>
<gene>
    <name evidence="2" type="ORF">NP233_g2875</name>
</gene>
<name>A0AAD5YUG4_9AGAR</name>
<dbReference type="InterPro" id="IPR032675">
    <property type="entry name" value="LRR_dom_sf"/>
</dbReference>
<dbReference type="AlphaFoldDB" id="A0AAD5YUG4"/>
<accession>A0AAD5YUG4</accession>
<feature type="domain" description="F-box" evidence="1">
    <location>
        <begin position="73"/>
        <end position="133"/>
    </location>
</feature>
<dbReference type="Proteomes" id="UP001213000">
    <property type="component" value="Unassembled WGS sequence"/>
</dbReference>
<comment type="caution">
    <text evidence="2">The sequence shown here is derived from an EMBL/GenBank/DDBJ whole genome shotgun (WGS) entry which is preliminary data.</text>
</comment>
<evidence type="ECO:0000313" key="3">
    <source>
        <dbReference type="Proteomes" id="UP001213000"/>
    </source>
</evidence>
<proteinExistence type="predicted"/>
<keyword evidence="3" id="KW-1185">Reference proteome</keyword>